<dbReference type="InterPro" id="IPR024607">
    <property type="entry name" value="Sulfatase_CS"/>
</dbReference>
<dbReference type="AlphaFoldDB" id="A0A517XQ44"/>
<evidence type="ECO:0000256" key="3">
    <source>
        <dbReference type="ARBA" id="ARBA00022801"/>
    </source>
</evidence>
<proteinExistence type="inferred from homology"/>
<evidence type="ECO:0000256" key="1">
    <source>
        <dbReference type="ARBA" id="ARBA00008779"/>
    </source>
</evidence>
<dbReference type="Gene3D" id="3.40.720.10">
    <property type="entry name" value="Alkaline Phosphatase, subunit A"/>
    <property type="match status" value="1"/>
</dbReference>
<name>A0A517XQ44_9BACT</name>
<dbReference type="InterPro" id="IPR050738">
    <property type="entry name" value="Sulfatase"/>
</dbReference>
<keyword evidence="8" id="KW-1185">Reference proteome</keyword>
<evidence type="ECO:0000256" key="2">
    <source>
        <dbReference type="ARBA" id="ARBA00022723"/>
    </source>
</evidence>
<evidence type="ECO:0000256" key="5">
    <source>
        <dbReference type="SAM" id="SignalP"/>
    </source>
</evidence>
<dbReference type="RefSeq" id="WP_145235890.1">
    <property type="nucleotide sequence ID" value="NZ_CP036273.1"/>
</dbReference>
<feature type="signal peptide" evidence="5">
    <location>
        <begin position="1"/>
        <end position="18"/>
    </location>
</feature>
<comment type="similarity">
    <text evidence="1">Belongs to the sulfatase family.</text>
</comment>
<dbReference type="GO" id="GO:0047753">
    <property type="term" value="F:choline-sulfatase activity"/>
    <property type="evidence" value="ECO:0007669"/>
    <property type="project" value="UniProtKB-EC"/>
</dbReference>
<dbReference type="InterPro" id="IPR017850">
    <property type="entry name" value="Alkaline_phosphatase_core_sf"/>
</dbReference>
<evidence type="ECO:0000313" key="8">
    <source>
        <dbReference type="Proteomes" id="UP000319576"/>
    </source>
</evidence>
<keyword evidence="3 7" id="KW-0378">Hydrolase</keyword>
<dbReference type="PROSITE" id="PS00523">
    <property type="entry name" value="SULFATASE_1"/>
    <property type="match status" value="1"/>
</dbReference>
<dbReference type="GO" id="GO:0046872">
    <property type="term" value="F:metal ion binding"/>
    <property type="evidence" value="ECO:0007669"/>
    <property type="project" value="UniProtKB-KW"/>
</dbReference>
<dbReference type="OrthoDB" id="9763613at2"/>
<dbReference type="SUPFAM" id="SSF53649">
    <property type="entry name" value="Alkaline phosphatase-like"/>
    <property type="match status" value="1"/>
</dbReference>
<keyword evidence="5" id="KW-0732">Signal</keyword>
<evidence type="ECO:0000313" key="7">
    <source>
        <dbReference type="EMBL" id="QDU19630.1"/>
    </source>
</evidence>
<dbReference type="PANTHER" id="PTHR42693">
    <property type="entry name" value="ARYLSULFATASE FAMILY MEMBER"/>
    <property type="match status" value="1"/>
</dbReference>
<protein>
    <submittedName>
        <fullName evidence="7">Choline-sulfatase</fullName>
        <ecNumber evidence="7">3.1.6.6</ecNumber>
    </submittedName>
</protein>
<dbReference type="Pfam" id="PF00884">
    <property type="entry name" value="Sulfatase"/>
    <property type="match status" value="2"/>
</dbReference>
<keyword evidence="2" id="KW-0479">Metal-binding</keyword>
<dbReference type="Proteomes" id="UP000319576">
    <property type="component" value="Chromosome"/>
</dbReference>
<dbReference type="CDD" id="cd16027">
    <property type="entry name" value="SGSH"/>
    <property type="match status" value="1"/>
</dbReference>
<reference evidence="7 8" key="1">
    <citation type="submission" date="2019-02" db="EMBL/GenBank/DDBJ databases">
        <title>Deep-cultivation of Planctomycetes and their phenomic and genomic characterization uncovers novel biology.</title>
        <authorList>
            <person name="Wiegand S."/>
            <person name="Jogler M."/>
            <person name="Boedeker C."/>
            <person name="Pinto D."/>
            <person name="Vollmers J."/>
            <person name="Rivas-Marin E."/>
            <person name="Kohn T."/>
            <person name="Peeters S.H."/>
            <person name="Heuer A."/>
            <person name="Rast P."/>
            <person name="Oberbeckmann S."/>
            <person name="Bunk B."/>
            <person name="Jeske O."/>
            <person name="Meyerdierks A."/>
            <person name="Storesund J.E."/>
            <person name="Kallscheuer N."/>
            <person name="Luecker S."/>
            <person name="Lage O.M."/>
            <person name="Pohl T."/>
            <person name="Merkel B.J."/>
            <person name="Hornburger P."/>
            <person name="Mueller R.-W."/>
            <person name="Bruemmer F."/>
            <person name="Labrenz M."/>
            <person name="Spormann A.M."/>
            <person name="Op den Camp H."/>
            <person name="Overmann J."/>
            <person name="Amann R."/>
            <person name="Jetten M.S.M."/>
            <person name="Mascher T."/>
            <person name="Medema M.H."/>
            <person name="Devos D.P."/>
            <person name="Kaster A.-K."/>
            <person name="Ovreas L."/>
            <person name="Rohde M."/>
            <person name="Galperin M.Y."/>
            <person name="Jogler C."/>
        </authorList>
    </citation>
    <scope>NUCLEOTIDE SEQUENCE [LARGE SCALE GENOMIC DNA]</scope>
    <source>
        <strain evidence="7 8">ETA_A1</strain>
    </source>
</reference>
<dbReference type="EC" id="3.1.6.6" evidence="7"/>
<feature type="chain" id="PRO_5022198246" evidence="5">
    <location>
        <begin position="19"/>
        <end position="469"/>
    </location>
</feature>
<evidence type="ECO:0000256" key="4">
    <source>
        <dbReference type="ARBA" id="ARBA00022837"/>
    </source>
</evidence>
<dbReference type="PANTHER" id="PTHR42693:SF53">
    <property type="entry name" value="ENDO-4-O-SULFATASE"/>
    <property type="match status" value="1"/>
</dbReference>
<gene>
    <name evidence="7" type="primary">betC_2</name>
    <name evidence="7" type="ORF">ETAA1_15600</name>
</gene>
<feature type="domain" description="Sulfatase N-terminal" evidence="6">
    <location>
        <begin position="22"/>
        <end position="122"/>
    </location>
</feature>
<keyword evidence="4" id="KW-0106">Calcium</keyword>
<dbReference type="GO" id="GO:0004065">
    <property type="term" value="F:arylsulfatase activity"/>
    <property type="evidence" value="ECO:0007669"/>
    <property type="project" value="TreeGrafter"/>
</dbReference>
<dbReference type="KEGG" id="uli:ETAA1_15600"/>
<dbReference type="EMBL" id="CP036273">
    <property type="protein sequence ID" value="QDU19630.1"/>
    <property type="molecule type" value="Genomic_DNA"/>
</dbReference>
<feature type="domain" description="Sulfatase N-terminal" evidence="6">
    <location>
        <begin position="143"/>
        <end position="293"/>
    </location>
</feature>
<evidence type="ECO:0000259" key="6">
    <source>
        <dbReference type="Pfam" id="PF00884"/>
    </source>
</evidence>
<sequence precursor="true">MRYLVTAVLLAAGSPALAQPRPNIVLIGAEDISPSLGCYGDPDAVTPNLDRFATQGARFTRAFTHAPVCAPSRSGLITGVYPTTLGTHHMRSKLARTPDLFVDYLRKAGYFVAWPGKTDFNFDLPKAWVDTTQDWTKNPAVLPTDRPWFAYINYTVTHESQVRATPEAYARNTARLKPEEKRDRGRVALPPYYPDTPVVRECVGKYHDNITALDYLVGDVLRLLDERRWAENTIVVFFGDHGWGLPRGKRWCYDSGTRIPLLVRWPGVVRPGTVRDDLTAFIDLAPTFLTIAGAAVPPHMQGRVFVGPRTGPAPEYVFSCRDRMDETYDRIRSARGPHFRYVRNFHPELPYAQWLNYLDEMPVMKDWRRLAFAGTLTPTQRLFFARTKPAEELYDTRTDPHEVRNLAADPAHADTLRTMRGALDRWMADTKDLGATPERELIAKGLVRDVLSTEYEARLKLHPKGPPVP</sequence>
<organism evidence="7 8">
    <name type="scientific">Urbifossiella limnaea</name>
    <dbReference type="NCBI Taxonomy" id="2528023"/>
    <lineage>
        <taxon>Bacteria</taxon>
        <taxon>Pseudomonadati</taxon>
        <taxon>Planctomycetota</taxon>
        <taxon>Planctomycetia</taxon>
        <taxon>Gemmatales</taxon>
        <taxon>Gemmataceae</taxon>
        <taxon>Urbifossiella</taxon>
    </lineage>
</organism>
<dbReference type="InterPro" id="IPR000917">
    <property type="entry name" value="Sulfatase_N"/>
</dbReference>
<accession>A0A517XQ44</accession>